<keyword evidence="1" id="KW-0328">Glycosyltransferase</keyword>
<accession>A0ABU4VIS7</accession>
<name>A0ABU4VIS7_9ACTN</name>
<dbReference type="PANTHER" id="PTHR46401:SF2">
    <property type="entry name" value="GLYCOSYLTRANSFERASE WBBK-RELATED"/>
    <property type="match status" value="1"/>
</dbReference>
<reference evidence="5 6" key="1">
    <citation type="submission" date="2023-11" db="EMBL/GenBank/DDBJ databases">
        <authorList>
            <person name="Xu M."/>
            <person name="Jiang T."/>
        </authorList>
    </citation>
    <scope>NUCLEOTIDE SEQUENCE [LARGE SCALE GENOMIC DNA]</scope>
    <source>
        <strain evidence="5 6">SD</strain>
    </source>
</reference>
<dbReference type="CDD" id="cd03809">
    <property type="entry name" value="GT4_MtfB-like"/>
    <property type="match status" value="1"/>
</dbReference>
<evidence type="ECO:0000256" key="1">
    <source>
        <dbReference type="ARBA" id="ARBA00022676"/>
    </source>
</evidence>
<protein>
    <submittedName>
        <fullName evidence="5">Glycosyltransferase family 1 protein</fullName>
    </submittedName>
</protein>
<feature type="domain" description="Glycosyl transferase family 1" evidence="3">
    <location>
        <begin position="238"/>
        <end position="329"/>
    </location>
</feature>
<dbReference type="Pfam" id="PF13439">
    <property type="entry name" value="Glyco_transf_4"/>
    <property type="match status" value="1"/>
</dbReference>
<dbReference type="EMBL" id="JAXAVX010000003">
    <property type="protein sequence ID" value="MDX8151693.1"/>
    <property type="molecule type" value="Genomic_DNA"/>
</dbReference>
<dbReference type="Proteomes" id="UP001277761">
    <property type="component" value="Unassembled WGS sequence"/>
</dbReference>
<gene>
    <name evidence="5" type="ORF">SK069_08825</name>
</gene>
<organism evidence="5 6">
    <name type="scientific">Patulibacter brassicae</name>
    <dbReference type="NCBI Taxonomy" id="1705717"/>
    <lineage>
        <taxon>Bacteria</taxon>
        <taxon>Bacillati</taxon>
        <taxon>Actinomycetota</taxon>
        <taxon>Thermoleophilia</taxon>
        <taxon>Solirubrobacterales</taxon>
        <taxon>Patulibacteraceae</taxon>
        <taxon>Patulibacter</taxon>
    </lineage>
</organism>
<feature type="domain" description="Glycosyltransferase subfamily 4-like N-terminal" evidence="4">
    <location>
        <begin position="16"/>
        <end position="162"/>
    </location>
</feature>
<dbReference type="Pfam" id="PF00534">
    <property type="entry name" value="Glycos_transf_1"/>
    <property type="match status" value="1"/>
</dbReference>
<sequence>MKVLLDTSYALRGATGTGVYLERLAAALRDEGVDVRTVADVTRGAPGGGRVRSARNLVHDLRWLHEELPRHARRQGVDVLHHPLPAHARRLGDVAQVLTVHDLAFEVLPECFDPRFARWASRTHRTAALRTGAVVAVSRTTARDVRERWGVPADRIVVAPHGPGQWRARDVRAGRTVRDAPAPGRPYLLYVGDAEPRKDLPTLRAGYALLRDALGDGTPDLVLAGRLDLPPAPGERLVQEPDAEALLTLMDGALALVHPALHEGVGLTPLEAMARGVPVVAARAPGVTETVEDAAALFPPRDADALAGVLARVATEPRMRERLVQAGRRVAGARSWTQAAQAHVAAYELALRRTRDGD</sequence>
<evidence type="ECO:0000313" key="5">
    <source>
        <dbReference type="EMBL" id="MDX8151693.1"/>
    </source>
</evidence>
<dbReference type="InterPro" id="IPR001296">
    <property type="entry name" value="Glyco_trans_1"/>
</dbReference>
<dbReference type="Gene3D" id="3.40.50.2000">
    <property type="entry name" value="Glycogen Phosphorylase B"/>
    <property type="match status" value="2"/>
</dbReference>
<evidence type="ECO:0000259" key="4">
    <source>
        <dbReference type="Pfam" id="PF13439"/>
    </source>
</evidence>
<proteinExistence type="predicted"/>
<keyword evidence="2" id="KW-0808">Transferase</keyword>
<dbReference type="RefSeq" id="WP_319953847.1">
    <property type="nucleotide sequence ID" value="NZ_JAXAVX010000003.1"/>
</dbReference>
<comment type="caution">
    <text evidence="5">The sequence shown here is derived from an EMBL/GenBank/DDBJ whole genome shotgun (WGS) entry which is preliminary data.</text>
</comment>
<dbReference type="SUPFAM" id="SSF53756">
    <property type="entry name" value="UDP-Glycosyltransferase/glycogen phosphorylase"/>
    <property type="match status" value="1"/>
</dbReference>
<keyword evidence="6" id="KW-1185">Reference proteome</keyword>
<evidence type="ECO:0000313" key="6">
    <source>
        <dbReference type="Proteomes" id="UP001277761"/>
    </source>
</evidence>
<dbReference type="InterPro" id="IPR028098">
    <property type="entry name" value="Glyco_trans_4-like_N"/>
</dbReference>
<dbReference type="PANTHER" id="PTHR46401">
    <property type="entry name" value="GLYCOSYLTRANSFERASE WBBK-RELATED"/>
    <property type="match status" value="1"/>
</dbReference>
<evidence type="ECO:0000259" key="3">
    <source>
        <dbReference type="Pfam" id="PF00534"/>
    </source>
</evidence>
<evidence type="ECO:0000256" key="2">
    <source>
        <dbReference type="ARBA" id="ARBA00022679"/>
    </source>
</evidence>